<evidence type="ECO:0000313" key="2">
    <source>
        <dbReference type="Proteomes" id="UP001197114"/>
    </source>
</evidence>
<keyword evidence="2" id="KW-1185">Reference proteome</keyword>
<gene>
    <name evidence="1" type="ORF">GKQ77_27815</name>
</gene>
<proteinExistence type="predicted"/>
<reference evidence="1 2" key="1">
    <citation type="submission" date="2019-11" db="EMBL/GenBank/DDBJ databases">
        <authorList>
            <person name="Ay H."/>
        </authorList>
    </citation>
    <scope>NUCLEOTIDE SEQUENCE [LARGE SCALE GENOMIC DNA]</scope>
    <source>
        <strain evidence="1 2">BG9H</strain>
    </source>
</reference>
<dbReference type="EMBL" id="WMBF01000485">
    <property type="protein sequence ID" value="MBW5425322.1"/>
    <property type="molecule type" value="Genomic_DNA"/>
</dbReference>
<sequence>MSKQSNRRRAADMCDKATGVGYQRSLNWAEENRISRLRPVPDAASSDQRRFEALLAHSLTEPLRDCQLDGAVLGLRGVDPCPDQPVLRLHPVMANRMVAELMPRFDAFFGGMRGVPGLRLTCSDGHWLLVDVGGSASVRLAHEDPDWTPRLPGRERGMTDIWRDAPTRLSRVERQEIAEWGAGYGHAASGETRDLLFSRVLRRPCLINVAGSAHGWANTYNHHTEDIVIEWCCGVPAKEVAADLRRSGITAAADGVDCRPSFSRDPHPERIDLGDAALVLRCLHANWCKEDGVERIAAANRKRYR</sequence>
<organism evidence="1 2">
    <name type="scientific">Streptomyces anatolicus</name>
    <dbReference type="NCBI Taxonomy" id="2675858"/>
    <lineage>
        <taxon>Bacteria</taxon>
        <taxon>Bacillati</taxon>
        <taxon>Actinomycetota</taxon>
        <taxon>Actinomycetes</taxon>
        <taxon>Kitasatosporales</taxon>
        <taxon>Streptomycetaceae</taxon>
        <taxon>Streptomyces</taxon>
    </lineage>
</organism>
<comment type="caution">
    <text evidence="1">The sequence shown here is derived from an EMBL/GenBank/DDBJ whole genome shotgun (WGS) entry which is preliminary data.</text>
</comment>
<evidence type="ECO:0000313" key="1">
    <source>
        <dbReference type="EMBL" id="MBW5425322.1"/>
    </source>
</evidence>
<dbReference type="Proteomes" id="UP001197114">
    <property type="component" value="Unassembled WGS sequence"/>
</dbReference>
<protein>
    <submittedName>
        <fullName evidence="1">Uncharacterized protein</fullName>
    </submittedName>
</protein>
<dbReference type="RefSeq" id="WP_219691704.1">
    <property type="nucleotide sequence ID" value="NZ_WMBF01000485.1"/>
</dbReference>
<name>A0ABS6YXR6_9ACTN</name>
<accession>A0ABS6YXR6</accession>